<dbReference type="Pfam" id="PF22440">
    <property type="entry name" value="SirC_C"/>
    <property type="match status" value="1"/>
</dbReference>
<dbReference type="PANTHER" id="PTHR35330">
    <property type="entry name" value="SIROHEME BIOSYNTHESIS PROTEIN MET8"/>
    <property type="match status" value="1"/>
</dbReference>
<dbReference type="HOGENOM" id="CLU_011276_8_3_9"/>
<evidence type="ECO:0000256" key="3">
    <source>
        <dbReference type="ARBA" id="ARBA00023002"/>
    </source>
</evidence>
<reference evidence="8 9" key="1">
    <citation type="journal article" date="2015" name="BMC Genomics">
        <title>Transcriptome analysis of thermophilic methylotrophic Bacillus methanolicus MGA3 using RNA-sequencing provides detailed insights into its previously uncharted transcriptional landscape.</title>
        <authorList>
            <person name="Irla M."/>
            <person name="Neshat A."/>
            <person name="Brautaset T."/>
            <person name="Ruckert C."/>
            <person name="Kalinowski J."/>
            <person name="Wendisch V.F."/>
        </authorList>
    </citation>
    <scope>NUCLEOTIDE SEQUENCE [LARGE SCALE GENOMIC DNA]</scope>
    <source>
        <strain evidence="9">MGA3 / ATCC 53907</strain>
    </source>
</reference>
<dbReference type="Gene3D" id="3.40.50.720">
    <property type="entry name" value="NAD(P)-binding Rossmann-like Domain"/>
    <property type="match status" value="1"/>
</dbReference>
<organism evidence="8 9">
    <name type="scientific">Bacillus methanolicus (strain MGA3 / ATCC 53907)</name>
    <dbReference type="NCBI Taxonomy" id="796606"/>
    <lineage>
        <taxon>Bacteria</taxon>
        <taxon>Bacillati</taxon>
        <taxon>Bacillota</taxon>
        <taxon>Bacilli</taxon>
        <taxon>Bacillales</taxon>
        <taxon>Bacillaceae</taxon>
        <taxon>Bacillus</taxon>
    </lineage>
</organism>
<dbReference type="Proteomes" id="UP000027602">
    <property type="component" value="Chromosome"/>
</dbReference>
<evidence type="ECO:0000256" key="5">
    <source>
        <dbReference type="ARBA" id="ARBA00023244"/>
    </source>
</evidence>
<dbReference type="GO" id="GO:0004325">
    <property type="term" value="F:ferrochelatase activity"/>
    <property type="evidence" value="ECO:0007669"/>
    <property type="project" value="InterPro"/>
</dbReference>
<dbReference type="PANTHER" id="PTHR35330:SF1">
    <property type="entry name" value="SIROHEME BIOSYNTHESIS PROTEIN MET8"/>
    <property type="match status" value="1"/>
</dbReference>
<dbReference type="Pfam" id="PF13241">
    <property type="entry name" value="NAD_binding_7"/>
    <property type="match status" value="1"/>
</dbReference>
<sequence length="204" mass="23434">MYPIMLDMTNKLCVIIGGGKIAYRKVVPLLKAGANIHIVSPEICDEINKLWTEQKVKVFLKEVEKADYEHAFMIIAATNSKEINEQIYKNTTENQLVNIVSDQEMGNFHIPASAVRGRLVISVSTGGASPALAKKIRNDLLDQFDESYEGYLDFLWEVRKKIKNSRLSETEKSNLLLKLAEEKFKDSEKERNRFMTWMQEFLVD</sequence>
<evidence type="ECO:0000256" key="4">
    <source>
        <dbReference type="ARBA" id="ARBA00023027"/>
    </source>
</evidence>
<comment type="pathway">
    <text evidence="1">Porphyrin-containing compound metabolism; siroheme biosynthesis; sirohydrochlorin from precorrin-2: step 1/1.</text>
</comment>
<keyword evidence="5" id="KW-0627">Porphyrin biosynthesis</keyword>
<feature type="domain" description="Siroheme synthase central" evidence="7">
    <location>
        <begin position="116"/>
        <end position="141"/>
    </location>
</feature>
<dbReference type="NCBIfam" id="NF005222">
    <property type="entry name" value="PRK06718.1"/>
    <property type="match status" value="1"/>
</dbReference>
<dbReference type="InterPro" id="IPR006367">
    <property type="entry name" value="Sirohaem_synthase_N"/>
</dbReference>
<dbReference type="InterPro" id="IPR042518">
    <property type="entry name" value="SirC_C"/>
</dbReference>
<comment type="catalytic activity">
    <reaction evidence="6">
        <text>precorrin-2 + NAD(+) = sirohydrochlorin + NADH + 2 H(+)</text>
        <dbReference type="Rhea" id="RHEA:15613"/>
        <dbReference type="ChEBI" id="CHEBI:15378"/>
        <dbReference type="ChEBI" id="CHEBI:57540"/>
        <dbReference type="ChEBI" id="CHEBI:57945"/>
        <dbReference type="ChEBI" id="CHEBI:58351"/>
        <dbReference type="ChEBI" id="CHEBI:58827"/>
        <dbReference type="EC" id="1.3.1.76"/>
    </reaction>
</comment>
<dbReference type="SUPFAM" id="SSF51735">
    <property type="entry name" value="NAD(P)-binding Rossmann-fold domains"/>
    <property type="match status" value="1"/>
</dbReference>
<protein>
    <recommendedName>
        <fullName evidence="2">precorrin-2 dehydrogenase</fullName>
        <ecNumber evidence="2">1.3.1.76</ecNumber>
    </recommendedName>
</protein>
<dbReference type="NCBIfam" id="TIGR01470">
    <property type="entry name" value="cysG_Nterm"/>
    <property type="match status" value="1"/>
</dbReference>
<dbReference type="STRING" id="796606.BMMGA3_02590"/>
<dbReference type="SUPFAM" id="SSF75615">
    <property type="entry name" value="Siroheme synthase middle domains-like"/>
    <property type="match status" value="1"/>
</dbReference>
<keyword evidence="3" id="KW-0560">Oxidoreductase</keyword>
<dbReference type="Pfam" id="PF14824">
    <property type="entry name" value="Sirohm_synth_M"/>
    <property type="match status" value="1"/>
</dbReference>
<evidence type="ECO:0000256" key="1">
    <source>
        <dbReference type="ARBA" id="ARBA00005010"/>
    </source>
</evidence>
<dbReference type="UniPathway" id="UPA00262">
    <property type="reaction ID" value="UER00222"/>
</dbReference>
<dbReference type="GO" id="GO:0019354">
    <property type="term" value="P:siroheme biosynthetic process"/>
    <property type="evidence" value="ECO:0007669"/>
    <property type="project" value="UniProtKB-UniPathway"/>
</dbReference>
<dbReference type="InterPro" id="IPR036291">
    <property type="entry name" value="NAD(P)-bd_dom_sf"/>
</dbReference>
<evidence type="ECO:0000259" key="7">
    <source>
        <dbReference type="Pfam" id="PF14824"/>
    </source>
</evidence>
<evidence type="ECO:0000256" key="2">
    <source>
        <dbReference type="ARBA" id="ARBA00012400"/>
    </source>
</evidence>
<dbReference type="AlphaFoldDB" id="I3E352"/>
<evidence type="ECO:0000256" key="6">
    <source>
        <dbReference type="ARBA" id="ARBA00047561"/>
    </source>
</evidence>
<name>I3E352_BACMM</name>
<keyword evidence="4" id="KW-0520">NAD</keyword>
<dbReference type="KEGG" id="bmet:BMMGA3_02590"/>
<keyword evidence="9" id="KW-1185">Reference proteome</keyword>
<evidence type="ECO:0000313" key="9">
    <source>
        <dbReference type="Proteomes" id="UP000027602"/>
    </source>
</evidence>
<gene>
    <name evidence="8" type="ORF">BMMGA3_02590</name>
</gene>
<dbReference type="Gene3D" id="1.10.8.610">
    <property type="entry name" value="SirC, precorrin-2 dehydrogenase, C-terminal helical domain-like"/>
    <property type="match status" value="1"/>
</dbReference>
<dbReference type="RefSeq" id="WP_003348074.1">
    <property type="nucleotide sequence ID" value="NZ_ADWW01000003.1"/>
</dbReference>
<proteinExistence type="predicted"/>
<dbReference type="OrthoDB" id="9773765at2"/>
<dbReference type="EMBL" id="CP007739">
    <property type="protein sequence ID" value="AIE58982.1"/>
    <property type="molecule type" value="Genomic_DNA"/>
</dbReference>
<dbReference type="eggNOG" id="COG1648">
    <property type="taxonomic scope" value="Bacteria"/>
</dbReference>
<dbReference type="GO" id="GO:0043115">
    <property type="term" value="F:precorrin-2 dehydrogenase activity"/>
    <property type="evidence" value="ECO:0007669"/>
    <property type="project" value="UniProtKB-EC"/>
</dbReference>
<dbReference type="InterPro" id="IPR028281">
    <property type="entry name" value="Sirohaem_synthase_central"/>
</dbReference>
<dbReference type="InterPro" id="IPR028161">
    <property type="entry name" value="Met8-like"/>
</dbReference>
<evidence type="ECO:0000313" key="8">
    <source>
        <dbReference type="EMBL" id="AIE58982.1"/>
    </source>
</evidence>
<dbReference type="EC" id="1.3.1.76" evidence="2"/>
<accession>I3E352</accession>